<feature type="compositionally biased region" description="Low complexity" evidence="2">
    <location>
        <begin position="722"/>
        <end position="733"/>
    </location>
</feature>
<accession>A0A427YLG2</accession>
<evidence type="ECO:0000313" key="4">
    <source>
        <dbReference type="EMBL" id="RSH91889.1"/>
    </source>
</evidence>
<feature type="region of interest" description="Disordered" evidence="2">
    <location>
        <begin position="506"/>
        <end position="658"/>
    </location>
</feature>
<evidence type="ECO:0000313" key="5">
    <source>
        <dbReference type="Proteomes" id="UP000279259"/>
    </source>
</evidence>
<gene>
    <name evidence="4" type="ORF">EHS25_009259</name>
</gene>
<name>A0A427YLG2_9TREE</name>
<dbReference type="STRING" id="1890683.A0A427YLG2"/>
<sequence>MLGLGYGFGQMIDRPRDVLLALAGRAGSVSAASDGAGLLDVELAPSSGMLGLGSLGLFRGDFRNALFWLGVVFVLLLIAALTNPSESSFRSHLTELSFRRHLAGAEPPAPTRENTECAPFRFANHVAISLRTPTLLYKTLWLFSFAFTSPLGPPAFLSDPPPKKGAVPRDRIVVWVGYLGHWTPVGMVPRKVEWAWRLVMNQRQKKKDRPGVMELRAVNDGVLPKIRKSDSISNLAELPLHAPPLPVAPFTPDSRRPSIAIAPSPPPVDESSPLLTSLKTDLSAAQAVLAELSSQLIAHEQSVSDAHAGLQTSLEELRTRRKEDDAERQDLKSRTKSLEEQKRQAEGARREAEKKLRAAEGVRDGLQAKIDAALGEVGEIKGNMESAAKGIRALQEDGARHVVETQEAVEEKQRELESLQGEIDALETRNEELVQQVAQAEEQLKTSAEAVRLRPEEEMMMMAAAYEAAAQEGYLYGQQQTQATQWASQAAAYMAEAGMPYLDQSYTARSTKPPRAKRPDVSGFEDFGPGAAHETTSAPAPAPPRPVTPTESEAEIYGNEPGSPGGISSSFSANLLPQGLFRSLEGDATPLDADRPTLESTPAHDSGSDSDEDHWRSPMTSSRRLLPPSTTPPGGPPPNPLAGLPAIASRPWYSGTTSTSAENLGTFSFLHPTMSNDSLNLPLGYEASPFAPSASEKKALALKWGPLSKYRWAGARPASVDAAGPSGSARSSSVDLSPTNAGSSWLASRLNGTPNGATAEDDDESKERKQPFRFFSLRKPKEAAGANAGAGAGAIWNE</sequence>
<feature type="region of interest" description="Disordered" evidence="2">
    <location>
        <begin position="247"/>
        <end position="274"/>
    </location>
</feature>
<dbReference type="Gene3D" id="1.10.287.1490">
    <property type="match status" value="1"/>
</dbReference>
<feature type="region of interest" description="Disordered" evidence="2">
    <location>
        <begin position="716"/>
        <end position="798"/>
    </location>
</feature>
<evidence type="ECO:0000256" key="2">
    <source>
        <dbReference type="SAM" id="MobiDB-lite"/>
    </source>
</evidence>
<feature type="region of interest" description="Disordered" evidence="2">
    <location>
        <begin position="316"/>
        <end position="357"/>
    </location>
</feature>
<proteinExistence type="predicted"/>
<evidence type="ECO:0000256" key="3">
    <source>
        <dbReference type="SAM" id="Phobius"/>
    </source>
</evidence>
<protein>
    <recommendedName>
        <fullName evidence="6">Proteophosphoglycan ppg4</fullName>
    </recommendedName>
</protein>
<dbReference type="Proteomes" id="UP000279259">
    <property type="component" value="Unassembled WGS sequence"/>
</dbReference>
<feature type="transmembrane region" description="Helical" evidence="3">
    <location>
        <begin position="65"/>
        <end position="82"/>
    </location>
</feature>
<keyword evidence="3" id="KW-0472">Membrane</keyword>
<dbReference type="OrthoDB" id="2548929at2759"/>
<reference evidence="4 5" key="1">
    <citation type="submission" date="2018-11" db="EMBL/GenBank/DDBJ databases">
        <title>Genome sequence of Saitozyma podzolica DSM 27192.</title>
        <authorList>
            <person name="Aliyu H."/>
            <person name="Gorte O."/>
            <person name="Ochsenreither K."/>
        </authorList>
    </citation>
    <scope>NUCLEOTIDE SEQUENCE [LARGE SCALE GENOMIC DNA]</scope>
    <source>
        <strain evidence="4 5">DSM 27192</strain>
    </source>
</reference>
<keyword evidence="3" id="KW-1133">Transmembrane helix</keyword>
<evidence type="ECO:0000256" key="1">
    <source>
        <dbReference type="SAM" id="Coils"/>
    </source>
</evidence>
<keyword evidence="3" id="KW-0812">Transmembrane</keyword>
<keyword evidence="5" id="KW-1185">Reference proteome</keyword>
<dbReference type="EMBL" id="RSCD01000007">
    <property type="protein sequence ID" value="RSH91889.1"/>
    <property type="molecule type" value="Genomic_DNA"/>
</dbReference>
<organism evidence="4 5">
    <name type="scientific">Saitozyma podzolica</name>
    <dbReference type="NCBI Taxonomy" id="1890683"/>
    <lineage>
        <taxon>Eukaryota</taxon>
        <taxon>Fungi</taxon>
        <taxon>Dikarya</taxon>
        <taxon>Basidiomycota</taxon>
        <taxon>Agaricomycotina</taxon>
        <taxon>Tremellomycetes</taxon>
        <taxon>Tremellales</taxon>
        <taxon>Trimorphomycetaceae</taxon>
        <taxon>Saitozyma</taxon>
    </lineage>
</organism>
<evidence type="ECO:0008006" key="6">
    <source>
        <dbReference type="Google" id="ProtNLM"/>
    </source>
</evidence>
<dbReference type="AlphaFoldDB" id="A0A427YLG2"/>
<feature type="compositionally biased region" description="Pro residues" evidence="2">
    <location>
        <begin position="629"/>
        <end position="640"/>
    </location>
</feature>
<comment type="caution">
    <text evidence="4">The sequence shown here is derived from an EMBL/GenBank/DDBJ whole genome shotgun (WGS) entry which is preliminary data.</text>
</comment>
<feature type="coiled-coil region" evidence="1">
    <location>
        <begin position="402"/>
        <end position="450"/>
    </location>
</feature>
<feature type="compositionally biased region" description="Polar residues" evidence="2">
    <location>
        <begin position="734"/>
        <end position="756"/>
    </location>
</feature>
<keyword evidence="1" id="KW-0175">Coiled coil</keyword>